<proteinExistence type="predicted"/>
<dbReference type="OrthoDB" id="10534415at2759"/>
<dbReference type="AlphaFoldDB" id="A0A9N9CM78"/>
<dbReference type="EMBL" id="CAJVPS010004865">
    <property type="protein sequence ID" value="CAG8608859.1"/>
    <property type="molecule type" value="Genomic_DNA"/>
</dbReference>
<reference evidence="1" key="1">
    <citation type="submission" date="2021-06" db="EMBL/GenBank/DDBJ databases">
        <authorList>
            <person name="Kallberg Y."/>
            <person name="Tangrot J."/>
            <person name="Rosling A."/>
        </authorList>
    </citation>
    <scope>NUCLEOTIDE SEQUENCE</scope>
    <source>
        <strain evidence="1">FL130A</strain>
    </source>
</reference>
<evidence type="ECO:0000313" key="1">
    <source>
        <dbReference type="EMBL" id="CAG8608859.1"/>
    </source>
</evidence>
<protein>
    <submittedName>
        <fullName evidence="1">10473_t:CDS:1</fullName>
    </submittedName>
</protein>
<accession>A0A9N9CM78</accession>
<dbReference type="Proteomes" id="UP000789508">
    <property type="component" value="Unassembled WGS sequence"/>
</dbReference>
<sequence length="164" mass="19176">MSIINSQSINDFENNNTECSCNYSFETNNLNDTKRNDDACSLNETNDFEWYDPETLYFKDFDGNYCDEQECEIKITSEKFSIDYFSYASEWNSDSDDDNSSSDDDISILSNGSDNYITSYSPFPIDNYSLSSETKAKRVPMTSKTYRDFLINYYKLKISQIRIY</sequence>
<organism evidence="1 2">
    <name type="scientific">Ambispora leptoticha</name>
    <dbReference type="NCBI Taxonomy" id="144679"/>
    <lineage>
        <taxon>Eukaryota</taxon>
        <taxon>Fungi</taxon>
        <taxon>Fungi incertae sedis</taxon>
        <taxon>Mucoromycota</taxon>
        <taxon>Glomeromycotina</taxon>
        <taxon>Glomeromycetes</taxon>
        <taxon>Archaeosporales</taxon>
        <taxon>Ambisporaceae</taxon>
        <taxon>Ambispora</taxon>
    </lineage>
</organism>
<keyword evidence="2" id="KW-1185">Reference proteome</keyword>
<comment type="caution">
    <text evidence="1">The sequence shown here is derived from an EMBL/GenBank/DDBJ whole genome shotgun (WGS) entry which is preliminary data.</text>
</comment>
<name>A0A9N9CM78_9GLOM</name>
<evidence type="ECO:0000313" key="2">
    <source>
        <dbReference type="Proteomes" id="UP000789508"/>
    </source>
</evidence>
<gene>
    <name evidence="1" type="ORF">ALEPTO_LOCUS8471</name>
</gene>